<dbReference type="SUPFAM" id="SSF53163">
    <property type="entry name" value="HybD-like"/>
    <property type="match status" value="1"/>
</dbReference>
<sequence length="172" mass="18545">MIKISIDIEDGDGVDVLACHLEKVCNFDGKVDIVCIGTDKVIPDCLGPIVGTMLSDMNLPDGVNITGTLEEPIHALNLADRVGAEIDSDSFIIAVDATRGAKMGQIQIMNKPIYPGRGVHKNLSYIGNVSIIGTTWENDEGTDIHKHKIRLGEVYSMSKVIAEALQKAMVSK</sequence>
<organism evidence="1 2">
    <name type="scientific">Dethiosulfatibacter aminovorans DSM 17477</name>
    <dbReference type="NCBI Taxonomy" id="1121476"/>
    <lineage>
        <taxon>Bacteria</taxon>
        <taxon>Bacillati</taxon>
        <taxon>Bacillota</taxon>
        <taxon>Tissierellia</taxon>
        <taxon>Dethiosulfatibacter</taxon>
    </lineage>
</organism>
<proteinExistence type="predicted"/>
<dbReference type="NCBIfam" id="TIGR02841">
    <property type="entry name" value="spore_YyaC"/>
    <property type="match status" value="1"/>
</dbReference>
<reference evidence="1 2" key="1">
    <citation type="submission" date="2016-11" db="EMBL/GenBank/DDBJ databases">
        <authorList>
            <person name="Jaros S."/>
            <person name="Januszkiewicz K."/>
            <person name="Wedrychowicz H."/>
        </authorList>
    </citation>
    <scope>NUCLEOTIDE SEQUENCE [LARGE SCALE GENOMIC DNA]</scope>
    <source>
        <strain evidence="1 2">DSM 17477</strain>
    </source>
</reference>
<evidence type="ECO:0000313" key="2">
    <source>
        <dbReference type="Proteomes" id="UP000184052"/>
    </source>
</evidence>
<dbReference type="InterPro" id="IPR023430">
    <property type="entry name" value="Pept_HybD-like_dom_sf"/>
</dbReference>
<protein>
    <submittedName>
        <fullName evidence="1">Putative sporulation protein YyaC</fullName>
    </submittedName>
</protein>
<accession>A0A1M6KMG1</accession>
<evidence type="ECO:0000313" key="1">
    <source>
        <dbReference type="EMBL" id="SHJ60153.1"/>
    </source>
</evidence>
<dbReference type="EMBL" id="FQZL01000027">
    <property type="protein sequence ID" value="SHJ60153.1"/>
    <property type="molecule type" value="Genomic_DNA"/>
</dbReference>
<dbReference type="RefSeq" id="WP_073050318.1">
    <property type="nucleotide sequence ID" value="NZ_FQZL01000027.1"/>
</dbReference>
<gene>
    <name evidence="1" type="ORF">SAMN02745751_02930</name>
</gene>
<keyword evidence="2" id="KW-1185">Reference proteome</keyword>
<dbReference type="InterPro" id="IPR009665">
    <property type="entry name" value="YyaC"/>
</dbReference>
<dbReference type="Proteomes" id="UP000184052">
    <property type="component" value="Unassembled WGS sequence"/>
</dbReference>
<dbReference type="STRING" id="1121476.SAMN02745751_02930"/>
<dbReference type="Pfam" id="PF06866">
    <property type="entry name" value="DUF1256"/>
    <property type="match status" value="1"/>
</dbReference>
<name>A0A1M6KMG1_9FIRM</name>
<dbReference type="AlphaFoldDB" id="A0A1M6KMG1"/>